<dbReference type="Proteomes" id="UP001596024">
    <property type="component" value="Unassembled WGS sequence"/>
</dbReference>
<feature type="domain" description="Bacterial bifunctional deaminase-reductase C-terminal" evidence="1">
    <location>
        <begin position="2"/>
        <end position="179"/>
    </location>
</feature>
<dbReference type="Gene3D" id="3.40.430.10">
    <property type="entry name" value="Dihydrofolate Reductase, subunit A"/>
    <property type="match status" value="1"/>
</dbReference>
<dbReference type="InterPro" id="IPR050765">
    <property type="entry name" value="Riboflavin_Biosynth_HTPR"/>
</dbReference>
<dbReference type="InterPro" id="IPR002734">
    <property type="entry name" value="RibDG_C"/>
</dbReference>
<keyword evidence="3" id="KW-1185">Reference proteome</keyword>
<sequence>MRKLIMWNLMGLDGRFEGPGHDIAWMADAWSEDMEALSMQQGEAMGAMVFGRRTHDLMASHWPAAADGPEANVAHFMNTLPKYVFSRTVERSDWSNVTMFNTDPVAEITRLKAEGGKDLYLFGSADLARPLIEADLFDEYRIGIAPLLLGEGVPLFKQWAEQRKLSLLEARPMKKDVVLLRYGRVR</sequence>
<dbReference type="SUPFAM" id="SSF53597">
    <property type="entry name" value="Dihydrofolate reductase-like"/>
    <property type="match status" value="1"/>
</dbReference>
<dbReference type="InterPro" id="IPR024072">
    <property type="entry name" value="DHFR-like_dom_sf"/>
</dbReference>
<comment type="caution">
    <text evidence="2">The sequence shown here is derived from an EMBL/GenBank/DDBJ whole genome shotgun (WGS) entry which is preliminary data.</text>
</comment>
<protein>
    <submittedName>
        <fullName evidence="2">Dihydrofolate reductase family protein</fullName>
    </submittedName>
</protein>
<dbReference type="Pfam" id="PF01872">
    <property type="entry name" value="RibD_C"/>
    <property type="match status" value="1"/>
</dbReference>
<organism evidence="2 3">
    <name type="scientific">Glycocaulis abyssi</name>
    <dbReference type="NCBI Taxonomy" id="1433403"/>
    <lineage>
        <taxon>Bacteria</taxon>
        <taxon>Pseudomonadati</taxon>
        <taxon>Pseudomonadota</taxon>
        <taxon>Alphaproteobacteria</taxon>
        <taxon>Maricaulales</taxon>
        <taxon>Maricaulaceae</taxon>
        <taxon>Glycocaulis</taxon>
    </lineage>
</organism>
<dbReference type="RefSeq" id="WP_371394918.1">
    <property type="nucleotide sequence ID" value="NZ_CP163421.1"/>
</dbReference>
<evidence type="ECO:0000259" key="1">
    <source>
        <dbReference type="Pfam" id="PF01872"/>
    </source>
</evidence>
<evidence type="ECO:0000313" key="3">
    <source>
        <dbReference type="Proteomes" id="UP001596024"/>
    </source>
</evidence>
<evidence type="ECO:0000313" key="2">
    <source>
        <dbReference type="EMBL" id="MFC4724235.1"/>
    </source>
</evidence>
<dbReference type="PANTHER" id="PTHR38011:SF11">
    <property type="entry name" value="2,5-DIAMINO-6-RIBOSYLAMINO-4(3H)-PYRIMIDINONE 5'-PHOSPHATE REDUCTASE"/>
    <property type="match status" value="1"/>
</dbReference>
<reference evidence="3" key="1">
    <citation type="journal article" date="2019" name="Int. J. Syst. Evol. Microbiol.">
        <title>The Global Catalogue of Microorganisms (GCM) 10K type strain sequencing project: providing services to taxonomists for standard genome sequencing and annotation.</title>
        <authorList>
            <consortium name="The Broad Institute Genomics Platform"/>
            <consortium name="The Broad Institute Genome Sequencing Center for Infectious Disease"/>
            <person name="Wu L."/>
            <person name="Ma J."/>
        </authorList>
    </citation>
    <scope>NUCLEOTIDE SEQUENCE [LARGE SCALE GENOMIC DNA]</scope>
    <source>
        <strain evidence="3">CCUG 62981</strain>
    </source>
</reference>
<name>A0ABV9NBA0_9PROT</name>
<dbReference type="EMBL" id="JBHSGQ010000001">
    <property type="protein sequence ID" value="MFC4724235.1"/>
    <property type="molecule type" value="Genomic_DNA"/>
</dbReference>
<gene>
    <name evidence="2" type="ORF">ACFPB0_02930</name>
</gene>
<dbReference type="PANTHER" id="PTHR38011">
    <property type="entry name" value="DIHYDROFOLATE REDUCTASE FAMILY PROTEIN (AFU_ORTHOLOGUE AFUA_8G06820)"/>
    <property type="match status" value="1"/>
</dbReference>
<accession>A0ABV9NBA0</accession>
<proteinExistence type="predicted"/>